<comment type="caution">
    <text evidence="1">The sequence shown here is derived from an EMBL/GenBank/DDBJ whole genome shotgun (WGS) entry which is preliminary data.</text>
</comment>
<dbReference type="Proteomes" id="UP000003460">
    <property type="component" value="Unassembled WGS sequence"/>
</dbReference>
<evidence type="ECO:0000313" key="2">
    <source>
        <dbReference type="Proteomes" id="UP000003460"/>
    </source>
</evidence>
<keyword evidence="2" id="KW-1185">Reference proteome</keyword>
<dbReference type="AlphaFoldDB" id="C9LJD4"/>
<name>C9LJD4_9BACT</name>
<accession>C9LJD4</accession>
<gene>
    <name evidence="1" type="ORF">GCWU000325_02346</name>
</gene>
<reference evidence="1" key="1">
    <citation type="submission" date="2009-09" db="EMBL/GenBank/DDBJ databases">
        <authorList>
            <person name="Weinstock G."/>
            <person name="Sodergren E."/>
            <person name="Clifton S."/>
            <person name="Fulton L."/>
            <person name="Fulton B."/>
            <person name="Courtney L."/>
            <person name="Fronick C."/>
            <person name="Harrison M."/>
            <person name="Strong C."/>
            <person name="Farmer C."/>
            <person name="Delahaunty K."/>
            <person name="Markovic C."/>
            <person name="Hall O."/>
            <person name="Minx P."/>
            <person name="Tomlinson C."/>
            <person name="Mitreva M."/>
            <person name="Nelson J."/>
            <person name="Hou S."/>
            <person name="Wollam A."/>
            <person name="Pepin K.H."/>
            <person name="Johnson M."/>
            <person name="Bhonagiri V."/>
            <person name="Nash W.E."/>
            <person name="Warren W."/>
            <person name="Chinwalla A."/>
            <person name="Mardis E.R."/>
            <person name="Wilson R.K."/>
        </authorList>
    </citation>
    <scope>NUCLEOTIDE SEQUENCE [LARGE SCALE GENOMIC DNA]</scope>
    <source>
        <strain evidence="1">ATCC 51259</strain>
    </source>
</reference>
<organism evidence="1 2">
    <name type="scientific">Alloprevotella tannerae ATCC 51259</name>
    <dbReference type="NCBI Taxonomy" id="626522"/>
    <lineage>
        <taxon>Bacteria</taxon>
        <taxon>Pseudomonadati</taxon>
        <taxon>Bacteroidota</taxon>
        <taxon>Bacteroidia</taxon>
        <taxon>Bacteroidales</taxon>
        <taxon>Prevotellaceae</taxon>
        <taxon>Alloprevotella</taxon>
    </lineage>
</organism>
<protein>
    <submittedName>
        <fullName evidence="1">Uncharacterized protein</fullName>
    </submittedName>
</protein>
<dbReference type="HOGENOM" id="CLU_3274778_0_0_10"/>
<evidence type="ECO:0000313" key="1">
    <source>
        <dbReference type="EMBL" id="EEX70762.1"/>
    </source>
</evidence>
<dbReference type="STRING" id="626522.GCWU000325_02346"/>
<dbReference type="EMBL" id="ACIJ02000027">
    <property type="protein sequence ID" value="EEX70762.1"/>
    <property type="molecule type" value="Genomic_DNA"/>
</dbReference>
<sequence length="41" mass="4545">MWRASPSRAPACRMGLMRIEKRGGKGCRLSADAQIKMRPNG</sequence>
<proteinExistence type="predicted"/>